<accession>A0A6J4Q307</accession>
<dbReference type="InterPro" id="IPR050090">
    <property type="entry name" value="Tyrosine_recombinase_XerCD"/>
</dbReference>
<evidence type="ECO:0000256" key="1">
    <source>
        <dbReference type="ARBA" id="ARBA00023172"/>
    </source>
</evidence>
<protein>
    <recommendedName>
        <fullName evidence="2">Tyr recombinase domain-containing protein</fullName>
    </recommendedName>
</protein>
<organism evidence="3">
    <name type="scientific">uncultured Rubrobacteraceae bacterium</name>
    <dbReference type="NCBI Taxonomy" id="349277"/>
    <lineage>
        <taxon>Bacteria</taxon>
        <taxon>Bacillati</taxon>
        <taxon>Actinomycetota</taxon>
        <taxon>Rubrobacteria</taxon>
        <taxon>Rubrobacterales</taxon>
        <taxon>Rubrobacteraceae</taxon>
        <taxon>environmental samples</taxon>
    </lineage>
</organism>
<reference evidence="3" key="1">
    <citation type="submission" date="2020-02" db="EMBL/GenBank/DDBJ databases">
        <authorList>
            <person name="Meier V. D."/>
        </authorList>
    </citation>
    <scope>NUCLEOTIDE SEQUENCE</scope>
    <source>
        <strain evidence="3">AVDCRST_MAG01</strain>
    </source>
</reference>
<dbReference type="PANTHER" id="PTHR30349:SF91">
    <property type="entry name" value="INTA PROTEIN"/>
    <property type="match status" value="1"/>
</dbReference>
<dbReference type="EMBL" id="CADCUW010000354">
    <property type="protein sequence ID" value="CAA9426662.1"/>
    <property type="molecule type" value="Genomic_DNA"/>
</dbReference>
<dbReference type="Gene3D" id="1.10.443.10">
    <property type="entry name" value="Intergrase catalytic core"/>
    <property type="match status" value="1"/>
</dbReference>
<name>A0A6J4Q307_9ACTN</name>
<dbReference type="InterPro" id="IPR002104">
    <property type="entry name" value="Integrase_catalytic"/>
</dbReference>
<gene>
    <name evidence="3" type="ORF">AVDCRST_MAG01-01-2642</name>
</gene>
<dbReference type="SUPFAM" id="SSF56349">
    <property type="entry name" value="DNA breaking-rejoining enzymes"/>
    <property type="match status" value="1"/>
</dbReference>
<dbReference type="PANTHER" id="PTHR30349">
    <property type="entry name" value="PHAGE INTEGRASE-RELATED"/>
    <property type="match status" value="1"/>
</dbReference>
<keyword evidence="1" id="KW-0233">DNA recombination</keyword>
<evidence type="ECO:0000259" key="2">
    <source>
        <dbReference type="PROSITE" id="PS51898"/>
    </source>
</evidence>
<dbReference type="GO" id="GO:0006310">
    <property type="term" value="P:DNA recombination"/>
    <property type="evidence" value="ECO:0007669"/>
    <property type="project" value="UniProtKB-KW"/>
</dbReference>
<dbReference type="GO" id="GO:0003677">
    <property type="term" value="F:DNA binding"/>
    <property type="evidence" value="ECO:0007669"/>
    <property type="project" value="InterPro"/>
</dbReference>
<dbReference type="AlphaFoldDB" id="A0A6J4Q307"/>
<proteinExistence type="predicted"/>
<dbReference type="Pfam" id="PF00589">
    <property type="entry name" value="Phage_integrase"/>
    <property type="match status" value="1"/>
</dbReference>
<dbReference type="InterPro" id="IPR011010">
    <property type="entry name" value="DNA_brk_join_enz"/>
</dbReference>
<dbReference type="GO" id="GO:0015074">
    <property type="term" value="P:DNA integration"/>
    <property type="evidence" value="ECO:0007669"/>
    <property type="project" value="InterPro"/>
</dbReference>
<dbReference type="PROSITE" id="PS51898">
    <property type="entry name" value="TYR_RECOMBINASE"/>
    <property type="match status" value="1"/>
</dbReference>
<dbReference type="InterPro" id="IPR013762">
    <property type="entry name" value="Integrase-like_cat_sf"/>
</dbReference>
<feature type="domain" description="Tyr recombinase" evidence="2">
    <location>
        <begin position="1"/>
        <end position="119"/>
    </location>
</feature>
<evidence type="ECO:0000313" key="3">
    <source>
        <dbReference type="EMBL" id="CAA9426662.1"/>
    </source>
</evidence>
<sequence length="126" mass="14095">MRLNKSATAALKEHRLRQKEERLRAPGWRDHGLVFPNTAGGPMDHNNLYQRDYKRLLKAAGLDGQGFTFHTLRHTFATGLFLRGEHPKKVQSLLGHSSIVQTMDTYSHLIDDVGGDAVDGLDEAFG</sequence>